<gene>
    <name evidence="4" type="ORF">RPE78_16810</name>
</gene>
<dbReference type="Gene3D" id="3.40.50.300">
    <property type="entry name" value="P-loop containing nucleotide triphosphate hydrolases"/>
    <property type="match status" value="1"/>
</dbReference>
<dbReference type="Proteomes" id="UP001623290">
    <property type="component" value="Plasmid unnamed2"/>
</dbReference>
<dbReference type="Pfam" id="PF00005">
    <property type="entry name" value="ABC_tran"/>
    <property type="match status" value="1"/>
</dbReference>
<dbReference type="InterPro" id="IPR027417">
    <property type="entry name" value="P-loop_NTPase"/>
</dbReference>
<keyword evidence="1" id="KW-0547">Nucleotide-binding</keyword>
<dbReference type="RefSeq" id="WP_330629241.1">
    <property type="nucleotide sequence ID" value="NZ_CP135445.1"/>
</dbReference>
<evidence type="ECO:0000313" key="5">
    <source>
        <dbReference type="Proteomes" id="UP001623290"/>
    </source>
</evidence>
<keyword evidence="2 4" id="KW-0067">ATP-binding</keyword>
<evidence type="ECO:0000256" key="1">
    <source>
        <dbReference type="ARBA" id="ARBA00022741"/>
    </source>
</evidence>
<name>A0ABZ1E5J8_9RHOB</name>
<feature type="domain" description="ABC transporter" evidence="3">
    <location>
        <begin position="1"/>
        <end position="228"/>
    </location>
</feature>
<sequence length="249" mass="27309">MLNASLEQQTRGRRTILAPMRFSLPCGRLTAVLGPNGAGKSTLLQALSRGKAAGAQILDGRRQLGPRDICYLPQAFAVVSELSVLDCVILGQRERLGLRVPQQAVTQARSLLDRLGLGDLATRAMSALSGGQQQRVLLAQRLFRGGRVMALDEPTSALDLHHQLAVLGYLRDFAERTGTAVVLSLHDLNLAARFCTHALLLAEGRLICEETPERALNAPAIRRFWKVAPEWLRDSENNAVFVPHMLTHR</sequence>
<protein>
    <submittedName>
        <fullName evidence="4">ABC transporter ATP-binding protein</fullName>
    </submittedName>
</protein>
<evidence type="ECO:0000256" key="2">
    <source>
        <dbReference type="ARBA" id="ARBA00022840"/>
    </source>
</evidence>
<dbReference type="SMART" id="SM00382">
    <property type="entry name" value="AAA"/>
    <property type="match status" value="1"/>
</dbReference>
<evidence type="ECO:0000313" key="4">
    <source>
        <dbReference type="EMBL" id="WRY35517.1"/>
    </source>
</evidence>
<proteinExistence type="predicted"/>
<dbReference type="SUPFAM" id="SSF52540">
    <property type="entry name" value="P-loop containing nucleoside triphosphate hydrolases"/>
    <property type="match status" value="1"/>
</dbReference>
<dbReference type="InterPro" id="IPR003593">
    <property type="entry name" value="AAA+_ATPase"/>
</dbReference>
<dbReference type="PANTHER" id="PTHR42794:SF2">
    <property type="entry name" value="ABC TRANSPORTER ATP-BINDING PROTEIN"/>
    <property type="match status" value="1"/>
</dbReference>
<dbReference type="PANTHER" id="PTHR42794">
    <property type="entry name" value="HEMIN IMPORT ATP-BINDING PROTEIN HMUV"/>
    <property type="match status" value="1"/>
</dbReference>
<keyword evidence="4" id="KW-0614">Plasmid</keyword>
<dbReference type="GO" id="GO:0005524">
    <property type="term" value="F:ATP binding"/>
    <property type="evidence" value="ECO:0007669"/>
    <property type="project" value="UniProtKB-KW"/>
</dbReference>
<evidence type="ECO:0000259" key="3">
    <source>
        <dbReference type="PROSITE" id="PS50893"/>
    </source>
</evidence>
<geneLocation type="plasmid" evidence="4 5">
    <name>unnamed2</name>
</geneLocation>
<keyword evidence="5" id="KW-1185">Reference proteome</keyword>
<dbReference type="InterPro" id="IPR003439">
    <property type="entry name" value="ABC_transporter-like_ATP-bd"/>
</dbReference>
<organism evidence="4 5">
    <name type="scientific">Thioclava litoralis</name>
    <dbReference type="NCBI Taxonomy" id="3076557"/>
    <lineage>
        <taxon>Bacteria</taxon>
        <taxon>Pseudomonadati</taxon>
        <taxon>Pseudomonadota</taxon>
        <taxon>Alphaproteobacteria</taxon>
        <taxon>Rhodobacterales</taxon>
        <taxon>Paracoccaceae</taxon>
        <taxon>Thioclava</taxon>
    </lineage>
</organism>
<dbReference type="EMBL" id="CP135445">
    <property type="protein sequence ID" value="WRY35517.1"/>
    <property type="molecule type" value="Genomic_DNA"/>
</dbReference>
<accession>A0ABZ1E5J8</accession>
<reference evidence="4 5" key="1">
    <citation type="submission" date="2023-09" db="EMBL/GenBank/DDBJ databases">
        <title>Thioclava shenzhenensis sp. nov., a multidrug resistant bacteria-antagonizing species isolated from coastal seawater.</title>
        <authorList>
            <person name="Long M."/>
        </authorList>
    </citation>
    <scope>NUCLEOTIDE SEQUENCE [LARGE SCALE GENOMIC DNA]</scope>
    <source>
        <strain evidence="4 5">FTW29</strain>
        <plasmid evidence="4 5">unnamed2</plasmid>
    </source>
</reference>
<dbReference type="PROSITE" id="PS50893">
    <property type="entry name" value="ABC_TRANSPORTER_2"/>
    <property type="match status" value="1"/>
</dbReference>